<dbReference type="CDD" id="cd17535">
    <property type="entry name" value="REC_NarL-like"/>
    <property type="match status" value="1"/>
</dbReference>
<organism evidence="6">
    <name type="scientific">uncultured bacterium r_01</name>
    <dbReference type="NCBI Taxonomy" id="1132276"/>
    <lineage>
        <taxon>Bacteria</taxon>
        <taxon>environmental samples</taxon>
    </lineage>
</organism>
<evidence type="ECO:0000259" key="5">
    <source>
        <dbReference type="PROSITE" id="PS50110"/>
    </source>
</evidence>
<evidence type="ECO:0000256" key="2">
    <source>
        <dbReference type="ARBA" id="ARBA00023125"/>
    </source>
</evidence>
<dbReference type="SMART" id="SM00448">
    <property type="entry name" value="REC"/>
    <property type="match status" value="1"/>
</dbReference>
<dbReference type="GO" id="GO:0003677">
    <property type="term" value="F:DNA binding"/>
    <property type="evidence" value="ECO:0007669"/>
    <property type="project" value="UniProtKB-KW"/>
</dbReference>
<dbReference type="PANTHER" id="PTHR43214:SF40">
    <property type="entry name" value="TRANSCRIPTIONAL REGULATORY PROTEIN LNRK"/>
    <property type="match status" value="1"/>
</dbReference>
<dbReference type="GO" id="GO:0006355">
    <property type="term" value="P:regulation of DNA-templated transcription"/>
    <property type="evidence" value="ECO:0007669"/>
    <property type="project" value="InterPro"/>
</dbReference>
<dbReference type="PRINTS" id="PR00038">
    <property type="entry name" value="HTHLUXR"/>
</dbReference>
<proteinExistence type="predicted"/>
<feature type="modified residue" description="4-aspartylphosphate" evidence="3">
    <location>
        <position position="54"/>
    </location>
</feature>
<sequence>MIKVMIVDDDPLVSESLKIILEAEEDIEVAAAVTSGADALAFVADTTIDVTVMDIRMDGMNGLETAEAMLKQDPAAKIIFLTTFLDDEYINRALKLGACGYIIKQDAAALPTSVRAVYKGQSVFGGKIVDRLPDLLNRTEKFDYAEYGITEKEQQLIELVADGLSNKEIADKMFLSEGTVRNLMSSVLAKLDLRDRTQLACFYYQKVKV</sequence>
<protein>
    <submittedName>
        <fullName evidence="6">LuxR family transcriptional regulator</fullName>
    </submittedName>
</protein>
<feature type="domain" description="Response regulatory" evidence="5">
    <location>
        <begin position="3"/>
        <end position="119"/>
    </location>
</feature>
<dbReference type="SMART" id="SM00421">
    <property type="entry name" value="HTH_LUXR"/>
    <property type="match status" value="1"/>
</dbReference>
<dbReference type="SUPFAM" id="SSF52172">
    <property type="entry name" value="CheY-like"/>
    <property type="match status" value="1"/>
</dbReference>
<dbReference type="PROSITE" id="PS50043">
    <property type="entry name" value="HTH_LUXR_2"/>
    <property type="match status" value="1"/>
</dbReference>
<dbReference type="Pfam" id="PF00196">
    <property type="entry name" value="GerE"/>
    <property type="match status" value="1"/>
</dbReference>
<dbReference type="GO" id="GO:0000160">
    <property type="term" value="P:phosphorelay signal transduction system"/>
    <property type="evidence" value="ECO:0007669"/>
    <property type="project" value="InterPro"/>
</dbReference>
<dbReference type="CDD" id="cd06170">
    <property type="entry name" value="LuxR_C_like"/>
    <property type="match status" value="1"/>
</dbReference>
<keyword evidence="2" id="KW-0238">DNA-binding</keyword>
<dbReference type="Pfam" id="PF00072">
    <property type="entry name" value="Response_reg"/>
    <property type="match status" value="1"/>
</dbReference>
<name>I6XZ78_9BACT</name>
<accession>I6XZ78</accession>
<evidence type="ECO:0000256" key="3">
    <source>
        <dbReference type="PROSITE-ProRule" id="PRU00169"/>
    </source>
</evidence>
<dbReference type="InterPro" id="IPR058245">
    <property type="entry name" value="NreC/VraR/RcsB-like_REC"/>
</dbReference>
<dbReference type="InterPro" id="IPR001789">
    <property type="entry name" value="Sig_transdc_resp-reg_receiver"/>
</dbReference>
<dbReference type="InterPro" id="IPR000792">
    <property type="entry name" value="Tscrpt_reg_LuxR_C"/>
</dbReference>
<dbReference type="InterPro" id="IPR039420">
    <property type="entry name" value="WalR-like"/>
</dbReference>
<dbReference type="InterPro" id="IPR011006">
    <property type="entry name" value="CheY-like_superfamily"/>
</dbReference>
<dbReference type="PROSITE" id="PS50110">
    <property type="entry name" value="RESPONSE_REGULATORY"/>
    <property type="match status" value="1"/>
</dbReference>
<dbReference type="AlphaFoldDB" id="I6XZ78"/>
<dbReference type="PANTHER" id="PTHR43214">
    <property type="entry name" value="TWO-COMPONENT RESPONSE REGULATOR"/>
    <property type="match status" value="1"/>
</dbReference>
<evidence type="ECO:0000256" key="1">
    <source>
        <dbReference type="ARBA" id="ARBA00022553"/>
    </source>
</evidence>
<keyword evidence="1 3" id="KW-0597">Phosphoprotein</keyword>
<dbReference type="PROSITE" id="PS00622">
    <property type="entry name" value="HTH_LUXR_1"/>
    <property type="match status" value="1"/>
</dbReference>
<evidence type="ECO:0000259" key="4">
    <source>
        <dbReference type="PROSITE" id="PS50043"/>
    </source>
</evidence>
<dbReference type="EMBL" id="JQ303337">
    <property type="protein sequence ID" value="AFN57641.1"/>
    <property type="molecule type" value="Genomic_DNA"/>
</dbReference>
<reference evidence="6" key="1">
    <citation type="journal article" date="2012" name="PLoS ONE">
        <title>Functional metagenomics unveils a multifunctional glycosyl hydrolase from the family 43 catalysing the breakdown of plant polymers in the calf rumen.</title>
        <authorList>
            <person name="Ferrer M."/>
            <person name="Ghazi A."/>
            <person name="Beloqui A."/>
            <person name="Vieites J.M."/>
            <person name="Lopez-Cortes N."/>
            <person name="Marin-Navarro J."/>
            <person name="Nechitaylo T.Y."/>
            <person name="Guazzaroni M.E."/>
            <person name="Polaina J."/>
            <person name="Waliczek A."/>
            <person name="Chernikova T.N."/>
            <person name="Reva O.N."/>
            <person name="Golyshina O.V."/>
            <person name="Golyshin P.N."/>
        </authorList>
    </citation>
    <scope>NUCLEOTIDE SEQUENCE</scope>
</reference>
<feature type="domain" description="HTH luxR-type" evidence="4">
    <location>
        <begin position="149"/>
        <end position="209"/>
    </location>
</feature>
<dbReference type="Gene3D" id="3.40.50.2300">
    <property type="match status" value="1"/>
</dbReference>
<evidence type="ECO:0000313" key="6">
    <source>
        <dbReference type="EMBL" id="AFN57641.1"/>
    </source>
</evidence>